<keyword evidence="1" id="KW-0732">Signal</keyword>
<reference evidence="2" key="1">
    <citation type="submission" date="2022-05" db="EMBL/GenBank/DDBJ databases">
        <title>Sphingomonas sp. strain MG17 Genome sequencing and assembly.</title>
        <authorList>
            <person name="Kim I."/>
        </authorList>
    </citation>
    <scope>NUCLEOTIDE SEQUENCE</scope>
    <source>
        <strain evidence="2">MG17</strain>
    </source>
</reference>
<feature type="chain" id="PRO_5040945416" evidence="1">
    <location>
        <begin position="21"/>
        <end position="120"/>
    </location>
</feature>
<feature type="signal peptide" evidence="1">
    <location>
        <begin position="1"/>
        <end position="20"/>
    </location>
</feature>
<evidence type="ECO:0000256" key="1">
    <source>
        <dbReference type="SAM" id="SignalP"/>
    </source>
</evidence>
<gene>
    <name evidence="2" type="ORF">M9978_21395</name>
</gene>
<evidence type="ECO:0000313" key="2">
    <source>
        <dbReference type="EMBL" id="MCP3732975.1"/>
    </source>
</evidence>
<organism evidence="2 3">
    <name type="scientific">Sphingomonas tagetis</name>
    <dbReference type="NCBI Taxonomy" id="2949092"/>
    <lineage>
        <taxon>Bacteria</taxon>
        <taxon>Pseudomonadati</taxon>
        <taxon>Pseudomonadota</taxon>
        <taxon>Alphaproteobacteria</taxon>
        <taxon>Sphingomonadales</taxon>
        <taxon>Sphingomonadaceae</taxon>
        <taxon>Sphingomonas</taxon>
    </lineage>
</organism>
<keyword evidence="3" id="KW-1185">Reference proteome</keyword>
<dbReference type="RefSeq" id="WP_254296975.1">
    <property type="nucleotide sequence ID" value="NZ_JAMLDX010000027.1"/>
</dbReference>
<sequence length="120" mass="13105">MRRAAAALLATILLTTPATAERWRQIPGAPNATLSIDLDSIKREGPWRVFRSRATALGLNGSVIGTIAMDCKAGITELRAQRAYTGGKLVKERIFPPKRRPRQKLANPARDPAFRIVCAA</sequence>
<dbReference type="AlphaFoldDB" id="A0A9X2HVV7"/>
<evidence type="ECO:0000313" key="3">
    <source>
        <dbReference type="Proteomes" id="UP001139451"/>
    </source>
</evidence>
<dbReference type="Proteomes" id="UP001139451">
    <property type="component" value="Unassembled WGS sequence"/>
</dbReference>
<name>A0A9X2HVV7_9SPHN</name>
<accession>A0A9X2HVV7</accession>
<comment type="caution">
    <text evidence="2">The sequence shown here is derived from an EMBL/GenBank/DDBJ whole genome shotgun (WGS) entry which is preliminary data.</text>
</comment>
<dbReference type="EMBL" id="JAMLDX010000027">
    <property type="protein sequence ID" value="MCP3732975.1"/>
    <property type="molecule type" value="Genomic_DNA"/>
</dbReference>
<proteinExistence type="predicted"/>
<protein>
    <submittedName>
        <fullName evidence="2">Uncharacterized protein</fullName>
    </submittedName>
</protein>